<reference evidence="3 4" key="1">
    <citation type="journal article" date="2009" name="Int. J. Syst. Evol. Microbiol.">
        <title>Paenibacillus contaminans sp. nov., isolated from a contaminated laboratory plate.</title>
        <authorList>
            <person name="Chou J.H."/>
            <person name="Lee J.H."/>
            <person name="Lin M.C."/>
            <person name="Chang P.S."/>
            <person name="Arun A.B."/>
            <person name="Young C.C."/>
            <person name="Chen W.M."/>
        </authorList>
    </citation>
    <scope>NUCLEOTIDE SEQUENCE [LARGE SCALE GENOMIC DNA]</scope>
    <source>
        <strain evidence="3 4">CKOBP-6</strain>
    </source>
</reference>
<keyword evidence="1" id="KW-0479">Metal-binding</keyword>
<dbReference type="Proteomes" id="UP000250369">
    <property type="component" value="Unassembled WGS sequence"/>
</dbReference>
<dbReference type="GO" id="GO:0008270">
    <property type="term" value="F:zinc ion binding"/>
    <property type="evidence" value="ECO:0007669"/>
    <property type="project" value="UniProtKB-KW"/>
</dbReference>
<accession>A0A329LXM7</accession>
<dbReference type="Pfam" id="PF04434">
    <property type="entry name" value="SWIM"/>
    <property type="match status" value="1"/>
</dbReference>
<keyword evidence="1" id="KW-0863">Zinc-finger</keyword>
<comment type="caution">
    <text evidence="3">The sequence shown here is derived from an EMBL/GenBank/DDBJ whole genome shotgun (WGS) entry which is preliminary data.</text>
</comment>
<name>A0A329LXM7_9BACL</name>
<proteinExistence type="predicted"/>
<evidence type="ECO:0000313" key="4">
    <source>
        <dbReference type="Proteomes" id="UP000250369"/>
    </source>
</evidence>
<dbReference type="EMBL" id="QMFB01000033">
    <property type="protein sequence ID" value="RAV12484.1"/>
    <property type="molecule type" value="Genomic_DNA"/>
</dbReference>
<evidence type="ECO:0000256" key="1">
    <source>
        <dbReference type="PROSITE-ProRule" id="PRU00325"/>
    </source>
</evidence>
<dbReference type="AlphaFoldDB" id="A0A329LXM7"/>
<dbReference type="InterPro" id="IPR007527">
    <property type="entry name" value="Znf_SWIM"/>
</dbReference>
<evidence type="ECO:0000259" key="2">
    <source>
        <dbReference type="PROSITE" id="PS50966"/>
    </source>
</evidence>
<feature type="domain" description="SWIM-type" evidence="2">
    <location>
        <begin position="60"/>
        <end position="93"/>
    </location>
</feature>
<dbReference type="PROSITE" id="PS50966">
    <property type="entry name" value="ZF_SWIM"/>
    <property type="match status" value="1"/>
</dbReference>
<keyword evidence="4" id="KW-1185">Reference proteome</keyword>
<gene>
    <name evidence="3" type="ORF">DQG23_34715</name>
</gene>
<sequence>MLKLKLPVNRINYLADEIRSRFSPGVLERGWLYYHKGRVKELELEGGTELRARVRGSEWYRVVVNLESFARSTCECPADGWCQHIAAVFFQTYESHGRPELMLRQLQLAIQTRARNSKSAAAKLRKEAERRSAIELGDGPKEWQRFFEQRFHGYSLGSPQAVEEFYDMAVSSLEKLAEDWDPRIKPLYSLHVLLFILRKVEQLHEDSQSTYLSYYVGVGSAAVSERCREAIAGLASENEPSPIRKAYPKHWEETIAFSAETMLTGKAGPIDWLDLYRLLWWRWFGDGGGEGSAVREERTRLTLLLGRQGLTPRRKDTLLLALTHFDLMNGEDEQAMRQLNELQAKKVGDFRIVLQHLTNEGAWTRLTAWLRWLLPETVKARQDEFVMICGFWQSAAPHLESDEEWVRIMLSLLPRSYPFYAGYLMQSGRIKQWVDLQLSLNVLPNRLNAIDLKTVEHEDPALLLPLFHQAVERSILEKNRTSYKTAVKLLRKLQTIYKKLNRLDRWEDFLQRLAVKYSRLRAFQEELKKGKWLT</sequence>
<evidence type="ECO:0000313" key="3">
    <source>
        <dbReference type="EMBL" id="RAV12484.1"/>
    </source>
</evidence>
<organism evidence="3 4">
    <name type="scientific">Paenibacillus contaminans</name>
    <dbReference type="NCBI Taxonomy" id="450362"/>
    <lineage>
        <taxon>Bacteria</taxon>
        <taxon>Bacillati</taxon>
        <taxon>Bacillota</taxon>
        <taxon>Bacilli</taxon>
        <taxon>Bacillales</taxon>
        <taxon>Paenibacillaceae</taxon>
        <taxon>Paenibacillus</taxon>
    </lineage>
</organism>
<dbReference type="OrthoDB" id="7593573at2"/>
<protein>
    <recommendedName>
        <fullName evidence="2">SWIM-type domain-containing protein</fullName>
    </recommendedName>
</protein>
<dbReference type="RefSeq" id="WP_113035627.1">
    <property type="nucleotide sequence ID" value="NZ_QMFB01000033.1"/>
</dbReference>
<keyword evidence="1" id="KW-0862">Zinc</keyword>